<evidence type="ECO:0000256" key="3">
    <source>
        <dbReference type="ARBA" id="ARBA00022771"/>
    </source>
</evidence>
<evidence type="ECO:0000256" key="4">
    <source>
        <dbReference type="ARBA" id="ARBA00022833"/>
    </source>
</evidence>
<dbReference type="InterPro" id="IPR052035">
    <property type="entry name" value="ZnF_BED_domain_contain"/>
</dbReference>
<comment type="caution">
    <text evidence="8">The sequence shown here is derived from an EMBL/GenBank/DDBJ whole genome shotgun (WGS) entry which is preliminary data.</text>
</comment>
<dbReference type="GO" id="GO:0008270">
    <property type="term" value="F:zinc ion binding"/>
    <property type="evidence" value="ECO:0007669"/>
    <property type="project" value="UniProtKB-KW"/>
</dbReference>
<feature type="domain" description="HAT C-terminal dimerisation" evidence="7">
    <location>
        <begin position="421"/>
        <end position="478"/>
    </location>
</feature>
<dbReference type="SUPFAM" id="SSF53098">
    <property type="entry name" value="Ribonuclease H-like"/>
    <property type="match status" value="1"/>
</dbReference>
<dbReference type="InterPro" id="IPR008906">
    <property type="entry name" value="HATC_C_dom"/>
</dbReference>
<name>A0A4C1VLL7_EUMVA</name>
<keyword evidence="4" id="KW-0862">Zinc</keyword>
<dbReference type="GO" id="GO:0046983">
    <property type="term" value="F:protein dimerization activity"/>
    <property type="evidence" value="ECO:0007669"/>
    <property type="project" value="InterPro"/>
</dbReference>
<dbReference type="Proteomes" id="UP000299102">
    <property type="component" value="Unassembled WGS sequence"/>
</dbReference>
<protein>
    <recommendedName>
        <fullName evidence="7">HAT C-terminal dimerisation domain-containing protein</fullName>
    </recommendedName>
</protein>
<evidence type="ECO:0000313" key="9">
    <source>
        <dbReference type="Proteomes" id="UP000299102"/>
    </source>
</evidence>
<evidence type="ECO:0000256" key="2">
    <source>
        <dbReference type="ARBA" id="ARBA00022723"/>
    </source>
</evidence>
<dbReference type="Pfam" id="PF05699">
    <property type="entry name" value="Dimer_Tnp_hAT"/>
    <property type="match status" value="1"/>
</dbReference>
<evidence type="ECO:0000256" key="6">
    <source>
        <dbReference type="SAM" id="MobiDB-lite"/>
    </source>
</evidence>
<evidence type="ECO:0000259" key="7">
    <source>
        <dbReference type="Pfam" id="PF05699"/>
    </source>
</evidence>
<dbReference type="PANTHER" id="PTHR46481:SF10">
    <property type="entry name" value="ZINC FINGER BED DOMAIN-CONTAINING PROTEIN 39"/>
    <property type="match status" value="1"/>
</dbReference>
<dbReference type="GO" id="GO:0005634">
    <property type="term" value="C:nucleus"/>
    <property type="evidence" value="ECO:0007669"/>
    <property type="project" value="UniProtKB-SubCell"/>
</dbReference>
<evidence type="ECO:0000313" key="8">
    <source>
        <dbReference type="EMBL" id="GBP39998.1"/>
    </source>
</evidence>
<dbReference type="EMBL" id="BGZK01000374">
    <property type="protein sequence ID" value="GBP39998.1"/>
    <property type="molecule type" value="Genomic_DNA"/>
</dbReference>
<dbReference type="InterPro" id="IPR012337">
    <property type="entry name" value="RNaseH-like_sf"/>
</dbReference>
<dbReference type="AlphaFoldDB" id="A0A4C1VLL7"/>
<keyword evidence="3" id="KW-0863">Zinc-finger</keyword>
<gene>
    <name evidence="8" type="ORF">EVAR_39227_1</name>
</gene>
<sequence>MPKLPKNHCLQRTQEESESEASTSSGVTAPKKSRHGYESMQQQKLNFKTPPIQSLGEILARLAAKDGSIINAITKSEFICDSLSAKGYKLPMCVNDVMDLILKYYEDKENEMIKELSDICSSGNWLSKLQLLGMPNDDEHSSSDETSSTDDDDESYMSNEESRPQIIDDINNVMTETRLIIRFFIKSPLKSITLQKHVVAEFGVELVLLLDVRTRCNSMLTMIKRFLKLKNEIKKALIDLDSSQKWDEDNITVLQKLQMILTPTKLAVEALSRQDVNLFTTEAIIDVSLKKLESINDPLALKLVDSLKLKISECLNTSLISPLNYLNSPDNFMHNKSNYFIDNNKAFLIGYAERQYNCLYPAIETLTKNESVVVEEVSPSEPGPESFEIQLEKALKGISTNEEASTVALSKSIVKKEFLLFVQNGKRSPNIESMYKALLSVKPTSTENERVFSISVNIVNKIRNRLSDKAINALVFLKAYFIRQSKLT</sequence>
<evidence type="ECO:0000256" key="1">
    <source>
        <dbReference type="ARBA" id="ARBA00004123"/>
    </source>
</evidence>
<organism evidence="8 9">
    <name type="scientific">Eumeta variegata</name>
    <name type="common">Bagworm moth</name>
    <name type="synonym">Eumeta japonica</name>
    <dbReference type="NCBI Taxonomy" id="151549"/>
    <lineage>
        <taxon>Eukaryota</taxon>
        <taxon>Metazoa</taxon>
        <taxon>Ecdysozoa</taxon>
        <taxon>Arthropoda</taxon>
        <taxon>Hexapoda</taxon>
        <taxon>Insecta</taxon>
        <taxon>Pterygota</taxon>
        <taxon>Neoptera</taxon>
        <taxon>Endopterygota</taxon>
        <taxon>Lepidoptera</taxon>
        <taxon>Glossata</taxon>
        <taxon>Ditrysia</taxon>
        <taxon>Tineoidea</taxon>
        <taxon>Psychidae</taxon>
        <taxon>Oiketicinae</taxon>
        <taxon>Eumeta</taxon>
    </lineage>
</organism>
<dbReference type="PANTHER" id="PTHR46481">
    <property type="entry name" value="ZINC FINGER BED DOMAIN-CONTAINING PROTEIN 4"/>
    <property type="match status" value="1"/>
</dbReference>
<feature type="region of interest" description="Disordered" evidence="6">
    <location>
        <begin position="135"/>
        <end position="161"/>
    </location>
</feature>
<proteinExistence type="predicted"/>
<comment type="subcellular location">
    <subcellularLocation>
        <location evidence="1">Nucleus</location>
    </subcellularLocation>
</comment>
<reference evidence="8 9" key="1">
    <citation type="journal article" date="2019" name="Commun. Biol.">
        <title>The bagworm genome reveals a unique fibroin gene that provides high tensile strength.</title>
        <authorList>
            <person name="Kono N."/>
            <person name="Nakamura H."/>
            <person name="Ohtoshi R."/>
            <person name="Tomita M."/>
            <person name="Numata K."/>
            <person name="Arakawa K."/>
        </authorList>
    </citation>
    <scope>NUCLEOTIDE SEQUENCE [LARGE SCALE GENOMIC DNA]</scope>
</reference>
<keyword evidence="5" id="KW-0539">Nucleus</keyword>
<dbReference type="OrthoDB" id="8124016at2759"/>
<keyword evidence="9" id="KW-1185">Reference proteome</keyword>
<evidence type="ECO:0000256" key="5">
    <source>
        <dbReference type="ARBA" id="ARBA00023242"/>
    </source>
</evidence>
<dbReference type="STRING" id="151549.A0A4C1VLL7"/>
<feature type="region of interest" description="Disordered" evidence="6">
    <location>
        <begin position="1"/>
        <end position="42"/>
    </location>
</feature>
<keyword evidence="2" id="KW-0479">Metal-binding</keyword>
<accession>A0A4C1VLL7</accession>